<feature type="region of interest" description="Disordered" evidence="6">
    <location>
        <begin position="74"/>
        <end position="119"/>
    </location>
</feature>
<evidence type="ECO:0000313" key="9">
    <source>
        <dbReference type="EMBL" id="CAD5116125.1"/>
    </source>
</evidence>
<feature type="compositionally biased region" description="Basic and acidic residues" evidence="6">
    <location>
        <begin position="197"/>
        <end position="210"/>
    </location>
</feature>
<keyword evidence="4" id="KW-0804">Transcription</keyword>
<evidence type="ECO:0000259" key="7">
    <source>
        <dbReference type="Pfam" id="PF05712"/>
    </source>
</evidence>
<sequence>MAEDKRGNRFKEGENVYVLSSGLVYDAKILEIIGDSYRVHYNGWNSKWDETVKKQNVMPINDETHRMKIDSDAKRVQQRASKLSIEKKKYEKKRNPMGESKRGRKRKKHGIKRETIKNSFENLSTSLHTNSCNGQKAEKINKSFEIIKTAPGEKGVIKNYSASQMSTSPLTEQKPHLKKSEKKESTESLPSAKSQPHTKEHTPIVNAPERKMDVNPHSEKEMEVEESNSYYKEALKRWAIKAKAMRLYPINIPDQLFNYTTSTYREIRKDHKVFNFPLSHTISEIFTDYLTQSELYTKNERLQNGLRKQVSICQCLFNVILGKELLTVVERPQYARLLKENPGIPLTDIFGAPHLVRLLFYINRTFSLIGEVNSKREGFYLLLTDLGNFLTRNYEKYLESNRLVDVRPEEVSSFGIALPSDSDEE</sequence>
<dbReference type="Pfam" id="PF05712">
    <property type="entry name" value="MRG"/>
    <property type="match status" value="1"/>
</dbReference>
<organism evidence="9 10">
    <name type="scientific">Dimorphilus gyrociliatus</name>
    <dbReference type="NCBI Taxonomy" id="2664684"/>
    <lineage>
        <taxon>Eukaryota</taxon>
        <taxon>Metazoa</taxon>
        <taxon>Spiralia</taxon>
        <taxon>Lophotrochozoa</taxon>
        <taxon>Annelida</taxon>
        <taxon>Polychaeta</taxon>
        <taxon>Polychaeta incertae sedis</taxon>
        <taxon>Dinophilidae</taxon>
        <taxon>Dimorphilus</taxon>
    </lineage>
</organism>
<evidence type="ECO:0000256" key="4">
    <source>
        <dbReference type="ARBA" id="ARBA00023163"/>
    </source>
</evidence>
<proteinExistence type="predicted"/>
<dbReference type="InterPro" id="IPR026541">
    <property type="entry name" value="MRG_dom"/>
</dbReference>
<accession>A0A7I8VK90</accession>
<evidence type="ECO:0000256" key="1">
    <source>
        <dbReference type="ARBA" id="ARBA00004123"/>
    </source>
</evidence>
<keyword evidence="5" id="KW-0539">Nucleus</keyword>
<dbReference type="InterPro" id="IPR008676">
    <property type="entry name" value="MRG"/>
</dbReference>
<evidence type="ECO:0000313" key="10">
    <source>
        <dbReference type="Proteomes" id="UP000549394"/>
    </source>
</evidence>
<feature type="compositionally biased region" description="Basic and acidic residues" evidence="6">
    <location>
        <begin position="84"/>
        <end position="101"/>
    </location>
</feature>
<evidence type="ECO:0000256" key="5">
    <source>
        <dbReference type="ARBA" id="ARBA00023242"/>
    </source>
</evidence>
<dbReference type="PANTHER" id="PTHR10880:SF15">
    <property type="entry name" value="MSL COMPLEX SUBUNIT 3"/>
    <property type="match status" value="1"/>
</dbReference>
<comment type="caution">
    <text evidence="9">The sequence shown here is derived from an EMBL/GenBank/DDBJ whole genome shotgun (WGS) entry which is preliminary data.</text>
</comment>
<feature type="region of interest" description="Disordered" evidence="6">
    <location>
        <begin position="159"/>
        <end position="210"/>
    </location>
</feature>
<evidence type="ECO:0000256" key="6">
    <source>
        <dbReference type="SAM" id="MobiDB-lite"/>
    </source>
</evidence>
<gene>
    <name evidence="9" type="ORF">DGYR_LOCUS4777</name>
</gene>
<dbReference type="EMBL" id="CAJFCJ010000006">
    <property type="protein sequence ID" value="CAD5116125.1"/>
    <property type="molecule type" value="Genomic_DNA"/>
</dbReference>
<protein>
    <submittedName>
        <fullName evidence="9">DgyrCDS5049</fullName>
    </submittedName>
</protein>
<keyword evidence="10" id="KW-1185">Reference proteome</keyword>
<dbReference type="InterPro" id="IPR038217">
    <property type="entry name" value="MRG_C_sf"/>
</dbReference>
<dbReference type="GO" id="GO:0035267">
    <property type="term" value="C:NuA4 histone acetyltransferase complex"/>
    <property type="evidence" value="ECO:0007669"/>
    <property type="project" value="TreeGrafter"/>
</dbReference>
<name>A0A7I8VK90_9ANNE</name>
<dbReference type="OrthoDB" id="124855at2759"/>
<dbReference type="GO" id="GO:0006325">
    <property type="term" value="P:chromatin organization"/>
    <property type="evidence" value="ECO:0007669"/>
    <property type="project" value="UniProtKB-KW"/>
</dbReference>
<feature type="domain" description="MRG" evidence="7">
    <location>
        <begin position="241"/>
        <end position="399"/>
    </location>
</feature>
<dbReference type="Gene3D" id="2.30.30.140">
    <property type="match status" value="1"/>
</dbReference>
<dbReference type="Gene3D" id="1.10.274.30">
    <property type="entry name" value="MRG domain"/>
    <property type="match status" value="1"/>
</dbReference>
<feature type="compositionally biased region" description="Polar residues" evidence="6">
    <location>
        <begin position="160"/>
        <end position="171"/>
    </location>
</feature>
<keyword evidence="2" id="KW-0156">Chromatin regulator</keyword>
<evidence type="ECO:0000259" key="8">
    <source>
        <dbReference type="Pfam" id="PF22732"/>
    </source>
</evidence>
<feature type="domain" description="MSL3 chromodomain-like" evidence="8">
    <location>
        <begin position="10"/>
        <end position="68"/>
    </location>
</feature>
<dbReference type="SUPFAM" id="SSF54160">
    <property type="entry name" value="Chromo domain-like"/>
    <property type="match status" value="1"/>
</dbReference>
<reference evidence="9 10" key="1">
    <citation type="submission" date="2020-08" db="EMBL/GenBank/DDBJ databases">
        <authorList>
            <person name="Hejnol A."/>
        </authorList>
    </citation>
    <scope>NUCLEOTIDE SEQUENCE [LARGE SCALE GENOMIC DNA]</scope>
</reference>
<evidence type="ECO:0000256" key="2">
    <source>
        <dbReference type="ARBA" id="ARBA00022853"/>
    </source>
</evidence>
<dbReference type="InterPro" id="IPR016197">
    <property type="entry name" value="Chromo-like_dom_sf"/>
</dbReference>
<dbReference type="GO" id="GO:0005634">
    <property type="term" value="C:nucleus"/>
    <property type="evidence" value="ECO:0007669"/>
    <property type="project" value="UniProtKB-SubCell"/>
</dbReference>
<comment type="subcellular location">
    <subcellularLocation>
        <location evidence="1">Nucleus</location>
    </subcellularLocation>
</comment>
<dbReference type="InterPro" id="IPR053820">
    <property type="entry name" value="MSL3_chromo-like"/>
</dbReference>
<dbReference type="GO" id="GO:0006355">
    <property type="term" value="P:regulation of DNA-templated transcription"/>
    <property type="evidence" value="ECO:0007669"/>
    <property type="project" value="InterPro"/>
</dbReference>
<dbReference type="Pfam" id="PF22732">
    <property type="entry name" value="MSL3_chromo-like"/>
    <property type="match status" value="1"/>
</dbReference>
<evidence type="ECO:0000256" key="3">
    <source>
        <dbReference type="ARBA" id="ARBA00023015"/>
    </source>
</evidence>
<feature type="compositionally biased region" description="Basic residues" evidence="6">
    <location>
        <begin position="102"/>
        <end position="111"/>
    </location>
</feature>
<keyword evidence="3" id="KW-0805">Transcription regulation</keyword>
<dbReference type="PROSITE" id="PS51640">
    <property type="entry name" value="MRG"/>
    <property type="match status" value="1"/>
</dbReference>
<dbReference type="PANTHER" id="PTHR10880">
    <property type="entry name" value="MORTALITY FACTOR 4-LIKE PROTEIN"/>
    <property type="match status" value="1"/>
</dbReference>
<dbReference type="AlphaFoldDB" id="A0A7I8VK90"/>
<dbReference type="Proteomes" id="UP000549394">
    <property type="component" value="Unassembled WGS sequence"/>
</dbReference>